<dbReference type="Proteomes" id="UP000018144">
    <property type="component" value="Unassembled WGS sequence"/>
</dbReference>
<gene>
    <name evidence="1" type="ORF">PCON_02033</name>
</gene>
<accession>U4KU47</accession>
<dbReference type="STRING" id="1076935.U4KU47"/>
<dbReference type="InterPro" id="IPR027796">
    <property type="entry name" value="OTT_1508_deam-like"/>
</dbReference>
<organism evidence="1 2">
    <name type="scientific">Pyronema omphalodes (strain CBS 100304)</name>
    <name type="common">Pyronema confluens</name>
    <dbReference type="NCBI Taxonomy" id="1076935"/>
    <lineage>
        <taxon>Eukaryota</taxon>
        <taxon>Fungi</taxon>
        <taxon>Dikarya</taxon>
        <taxon>Ascomycota</taxon>
        <taxon>Pezizomycotina</taxon>
        <taxon>Pezizomycetes</taxon>
        <taxon>Pezizales</taxon>
        <taxon>Pyronemataceae</taxon>
        <taxon>Pyronema</taxon>
    </lineage>
</organism>
<protein>
    <submittedName>
        <fullName evidence="1">Uncharacterized protein</fullName>
    </submittedName>
</protein>
<evidence type="ECO:0000313" key="2">
    <source>
        <dbReference type="Proteomes" id="UP000018144"/>
    </source>
</evidence>
<sequence>MPYPITYDSNSSPSNEALKGANQLLLQIDKAAQQGFYKAVKFIKTIKAILSEKEEDINFDFLSKVMVSLERIVLSLIKSLKSTKSFPLERYLEKIIAIKNHIDCLAKYAHSPRLRHHFFHKEFMVETFGQPARNVVMSKPSDWGSIISYALQFEQDASSPELDDMYAALRSNRKYRGTIRTPVHCECAVIVHFHNRHESKVLPVEYIGVSKLSCKGCALFLKPSMRLLAPDSAHETHIRNGTSHGICLNVIQDLSTNLGVIWSDTSRAQPTPLGSSFAEEAD</sequence>
<dbReference type="eggNOG" id="ENOG502S8AN">
    <property type="taxonomic scope" value="Eukaryota"/>
</dbReference>
<evidence type="ECO:0000313" key="1">
    <source>
        <dbReference type="EMBL" id="CCX04417.2"/>
    </source>
</evidence>
<keyword evidence="2" id="KW-1185">Reference proteome</keyword>
<reference evidence="1 2" key="1">
    <citation type="journal article" date="2013" name="PLoS Genet.">
        <title>The genome and development-dependent transcriptomes of Pyronema confluens: a window into fungal evolution.</title>
        <authorList>
            <person name="Traeger S."/>
            <person name="Altegoer F."/>
            <person name="Freitag M."/>
            <person name="Gabaldon T."/>
            <person name="Kempken F."/>
            <person name="Kumar A."/>
            <person name="Marcet-Houben M."/>
            <person name="Poggeler S."/>
            <person name="Stajich J.E."/>
            <person name="Nowrousian M."/>
        </authorList>
    </citation>
    <scope>NUCLEOTIDE SEQUENCE [LARGE SCALE GENOMIC DNA]</scope>
    <source>
        <strain evidence="2">CBS 100304</strain>
        <tissue evidence="1">Vegetative mycelium</tissue>
    </source>
</reference>
<dbReference type="OrthoDB" id="4184514at2759"/>
<name>U4KU47_PYROM</name>
<dbReference type="AlphaFoldDB" id="U4KU47"/>
<dbReference type="EMBL" id="HF935203">
    <property type="protein sequence ID" value="CCX04417.2"/>
    <property type="molecule type" value="Genomic_DNA"/>
</dbReference>
<proteinExistence type="predicted"/>
<dbReference type="Pfam" id="PF14441">
    <property type="entry name" value="OTT_1508_deam"/>
    <property type="match status" value="1"/>
</dbReference>